<dbReference type="RefSeq" id="WP_075473338.1">
    <property type="nucleotide sequence ID" value="NZ_CAWQZC010000013.1"/>
</dbReference>
<reference evidence="1 2" key="1">
    <citation type="submission" date="2016-11" db="EMBL/GenBank/DDBJ databases">
        <authorList>
            <person name="Klemetsen T."/>
        </authorList>
    </citation>
    <scope>NUCLEOTIDE SEQUENCE [LARGE SCALE GENOMIC DNA]</scope>
    <source>
        <strain evidence="1">MT 2528</strain>
    </source>
</reference>
<dbReference type="CDD" id="cd20705">
    <property type="entry name" value="MIX_I"/>
    <property type="match status" value="1"/>
</dbReference>
<protein>
    <submittedName>
        <fullName evidence="1">Uncharacterized protein</fullName>
    </submittedName>
</protein>
<evidence type="ECO:0000313" key="2">
    <source>
        <dbReference type="Proteomes" id="UP000182660"/>
    </source>
</evidence>
<gene>
    <name evidence="1" type="ORF">MT2528_3225</name>
</gene>
<keyword evidence="2" id="KW-1185">Reference proteome</keyword>
<comment type="caution">
    <text evidence="1">The sequence shown here is derived from an EMBL/GenBank/DDBJ whole genome shotgun (WGS) entry which is preliminary data.</text>
</comment>
<organism evidence="1 2">
    <name type="scientific">Moritella viscosa</name>
    <dbReference type="NCBI Taxonomy" id="80854"/>
    <lineage>
        <taxon>Bacteria</taxon>
        <taxon>Pseudomonadati</taxon>
        <taxon>Pseudomonadota</taxon>
        <taxon>Gammaproteobacteria</taxon>
        <taxon>Alteromonadales</taxon>
        <taxon>Moritellaceae</taxon>
        <taxon>Moritella</taxon>
    </lineage>
</organism>
<accession>A0ABY1HFY1</accession>
<proteinExistence type="predicted"/>
<sequence length="576" mass="65545">MQTLYKFIPSSKLTHKELAFLQLPNEVISQLSRVRDIKSVLRPLPSQFSTSFGQSSDQQILTIIQRLLSNGQWVAIGLNPRTVPITASQFASFPVIKQHVDRVKTTDKPKVVKANFTAVKDDVYLAPQTSYVPVEPIPEHKIVVELAGQGRSEPTFLRLSKTDLQNYKITKPHQDIAAEHRSLAVFKALEKEPKSLYLAIPLQGRPEPLTLLLVDNIEPVDKSMEMAEWDNVLVPVFPQYYLGDDQDKNKVSLYESGYIYVLWKNKVWRELSVDQKGYFCDVELEYYRNQQAETVKKTRHVNINFFDEDRYGRLCSDDKFAIYQNGELVFEGVLDEFGSARVFGLTEDKVTAECYREDGEHLVVELDTVESPFKGGLKVLREPSGVPLSNIWVPYKIKGEVQTDLKMLYSQRQLMSSELSKLESEGDSRLVDLSGLAAYSDSQHFDADNTLVSELIASPLPDGQNVGLLKGLLGTNTAGVYLNPPAPSIRFTYLIDLHCDQSDDYFELSCVDDKWSQKVYLRETEFIDKHRKEIVFTGWLPEVEKVNLKRYCAGFELHDKQEAMSIHANIAITDLL</sequence>
<name>A0ABY1HFY1_9GAMM</name>
<dbReference type="Proteomes" id="UP000182660">
    <property type="component" value="Unassembled WGS sequence"/>
</dbReference>
<dbReference type="GeneID" id="61297780"/>
<dbReference type="EMBL" id="FPLJ01000072">
    <property type="protein sequence ID" value="SGY96568.1"/>
    <property type="molecule type" value="Genomic_DNA"/>
</dbReference>
<evidence type="ECO:0000313" key="1">
    <source>
        <dbReference type="EMBL" id="SGY96568.1"/>
    </source>
</evidence>